<evidence type="ECO:0000313" key="2">
    <source>
        <dbReference type="Proteomes" id="UP000679220"/>
    </source>
</evidence>
<reference evidence="1" key="1">
    <citation type="journal article" date="2018" name="Int. J. Syst. Evol. Microbiol.">
        <title>Carboxylicivirga sediminis sp. nov., isolated from coastal sediment.</title>
        <authorList>
            <person name="Wang F.Q."/>
            <person name="Ren L.H."/>
            <person name="Zou R.J."/>
            <person name="Sun Y.Z."/>
            <person name="Liu X.J."/>
            <person name="Jiang F."/>
            <person name="Liu L.J."/>
        </authorList>
    </citation>
    <scope>NUCLEOTIDE SEQUENCE</scope>
    <source>
        <strain evidence="1">JR1</strain>
    </source>
</reference>
<dbReference type="EMBL" id="JAGTAR010000031">
    <property type="protein sequence ID" value="MBR8537381.1"/>
    <property type="molecule type" value="Genomic_DNA"/>
</dbReference>
<accession>A0A941F5V3</accession>
<protein>
    <recommendedName>
        <fullName evidence="3">DUF115 domain-containing protein</fullName>
    </recommendedName>
</protein>
<comment type="caution">
    <text evidence="1">The sequence shown here is derived from an EMBL/GenBank/DDBJ whole genome shotgun (WGS) entry which is preliminary data.</text>
</comment>
<organism evidence="1 2">
    <name type="scientific">Carboxylicivirga sediminis</name>
    <dbReference type="NCBI Taxonomy" id="2006564"/>
    <lineage>
        <taxon>Bacteria</taxon>
        <taxon>Pseudomonadati</taxon>
        <taxon>Bacteroidota</taxon>
        <taxon>Bacteroidia</taxon>
        <taxon>Marinilabiliales</taxon>
        <taxon>Marinilabiliaceae</taxon>
        <taxon>Carboxylicivirga</taxon>
    </lineage>
</organism>
<keyword evidence="2" id="KW-1185">Reference proteome</keyword>
<dbReference type="Proteomes" id="UP000679220">
    <property type="component" value="Unassembled WGS sequence"/>
</dbReference>
<dbReference type="Gene3D" id="3.90.1480.10">
    <property type="entry name" value="Alpha-2,3-sialyltransferase"/>
    <property type="match status" value="1"/>
</dbReference>
<evidence type="ECO:0000313" key="1">
    <source>
        <dbReference type="EMBL" id="MBR8537381.1"/>
    </source>
</evidence>
<sequence>MAVLKTFETCLNLVIVIIKLPEILSNRKQIKHFDANEIHILGNGPSLKNDFGTLKKLLSVNSNVMCVNLFATAKEFIDIQPNYYIISDKKFFADYVDERVTNIQEPTIKALVDRVTWDMVLFVPYSCRNSSKVKRILVNKKIKLQTFSYVPLVGGFEVINIFLFKYLLANPPYQNILIPSIFQAIRLRIKTIHVWGADHSWVENYVVKEDNKIYVRESHFYDLEDEVVNVIENRYGQSAKVHEEFESLAKTFRSYSTLRKLADVLNIKVLNCSSKSWIDSFERVSFKLEE</sequence>
<reference evidence="1" key="2">
    <citation type="submission" date="2021-04" db="EMBL/GenBank/DDBJ databases">
        <authorList>
            <person name="Zhang T."/>
            <person name="Zhang Y."/>
            <person name="Lu D."/>
            <person name="Zuo D."/>
            <person name="Du Z."/>
        </authorList>
    </citation>
    <scope>NUCLEOTIDE SEQUENCE</scope>
    <source>
        <strain evidence="1">JR1</strain>
    </source>
</reference>
<gene>
    <name evidence="1" type="ORF">KDU71_17570</name>
</gene>
<proteinExistence type="predicted"/>
<name>A0A941F5V3_9BACT</name>
<dbReference type="RefSeq" id="WP_212192405.1">
    <property type="nucleotide sequence ID" value="NZ_JAGTAR010000031.1"/>
</dbReference>
<evidence type="ECO:0008006" key="3">
    <source>
        <dbReference type="Google" id="ProtNLM"/>
    </source>
</evidence>
<dbReference type="AlphaFoldDB" id="A0A941F5V3"/>